<keyword evidence="1" id="KW-0732">Signal</keyword>
<keyword evidence="3" id="KW-1185">Reference proteome</keyword>
<evidence type="ECO:0000313" key="3">
    <source>
        <dbReference type="Proteomes" id="UP001201449"/>
    </source>
</evidence>
<accession>A0ABS9BYR1</accession>
<dbReference type="EMBL" id="JAKEVZ010000015">
    <property type="protein sequence ID" value="MCF1752761.1"/>
    <property type="molecule type" value="Genomic_DNA"/>
</dbReference>
<name>A0ABS9BYR1_9BACT</name>
<sequence>MKRISLLLLIGGIAFFQACVGPAGPPGLPGPQGPQGQPGVNIVGEVFEVTANFTAQNNYQEVFNFTPPIFNSDVVMAYVEWEVQGGNVIWRPLPQTVLFEEGTMIYNFDFSRVDFSLFLNSNFNLANVDNSWTRNQKFRIIVIPGEFAGARLDLSDYNAVMAYLGKTEKDIKTLYPKN</sequence>
<proteinExistence type="predicted"/>
<evidence type="ECO:0000313" key="2">
    <source>
        <dbReference type="EMBL" id="MCF1752761.1"/>
    </source>
</evidence>
<reference evidence="2 3" key="1">
    <citation type="submission" date="2022-01" db="EMBL/GenBank/DDBJ databases">
        <title>Mariniradius saccharolyticus sp. nov., isolated from sediment of a river.</title>
        <authorList>
            <person name="Liu H."/>
        </authorList>
    </citation>
    <scope>NUCLEOTIDE SEQUENCE [LARGE SCALE GENOMIC DNA]</scope>
    <source>
        <strain evidence="2 3">RY-2</strain>
    </source>
</reference>
<protein>
    <recommendedName>
        <fullName evidence="4">Collagen-like protein</fullName>
    </recommendedName>
</protein>
<comment type="caution">
    <text evidence="2">The sequence shown here is derived from an EMBL/GenBank/DDBJ whole genome shotgun (WGS) entry which is preliminary data.</text>
</comment>
<feature type="signal peptide" evidence="1">
    <location>
        <begin position="1"/>
        <end position="18"/>
    </location>
</feature>
<dbReference type="Proteomes" id="UP001201449">
    <property type="component" value="Unassembled WGS sequence"/>
</dbReference>
<dbReference type="PROSITE" id="PS51257">
    <property type="entry name" value="PROKAR_LIPOPROTEIN"/>
    <property type="match status" value="1"/>
</dbReference>
<organism evidence="2 3">
    <name type="scientific">Mariniradius sediminis</name>
    <dbReference type="NCBI Taxonomy" id="2909237"/>
    <lineage>
        <taxon>Bacteria</taxon>
        <taxon>Pseudomonadati</taxon>
        <taxon>Bacteroidota</taxon>
        <taxon>Cytophagia</taxon>
        <taxon>Cytophagales</taxon>
        <taxon>Cyclobacteriaceae</taxon>
        <taxon>Mariniradius</taxon>
    </lineage>
</organism>
<gene>
    <name evidence="2" type="ORF">L0U89_17010</name>
</gene>
<dbReference type="RefSeq" id="WP_234862611.1">
    <property type="nucleotide sequence ID" value="NZ_JAKEVZ010000015.1"/>
</dbReference>
<feature type="chain" id="PRO_5045719501" description="Collagen-like protein" evidence="1">
    <location>
        <begin position="19"/>
        <end position="178"/>
    </location>
</feature>
<dbReference type="Gene3D" id="1.20.5.320">
    <property type="entry name" value="6-Phosphogluconate Dehydrogenase, domain 3"/>
    <property type="match status" value="1"/>
</dbReference>
<evidence type="ECO:0008006" key="4">
    <source>
        <dbReference type="Google" id="ProtNLM"/>
    </source>
</evidence>
<evidence type="ECO:0000256" key="1">
    <source>
        <dbReference type="SAM" id="SignalP"/>
    </source>
</evidence>